<evidence type="ECO:0000256" key="1">
    <source>
        <dbReference type="SAM" id="Phobius"/>
    </source>
</evidence>
<accession>A0A2H0KMA3</accession>
<evidence type="ECO:0000313" key="2">
    <source>
        <dbReference type="EMBL" id="PIQ72387.1"/>
    </source>
</evidence>
<comment type="caution">
    <text evidence="2">The sequence shown here is derived from an EMBL/GenBank/DDBJ whole genome shotgun (WGS) entry which is preliminary data.</text>
</comment>
<dbReference type="Proteomes" id="UP000229570">
    <property type="component" value="Unassembled WGS sequence"/>
</dbReference>
<protein>
    <recommendedName>
        <fullName evidence="4">POTRA domain-containing protein</fullName>
    </recommendedName>
</protein>
<evidence type="ECO:0000313" key="3">
    <source>
        <dbReference type="Proteomes" id="UP000229570"/>
    </source>
</evidence>
<reference evidence="2 3" key="1">
    <citation type="submission" date="2017-09" db="EMBL/GenBank/DDBJ databases">
        <title>Depth-based differentiation of microbial function through sediment-hosted aquifers and enrichment of novel symbionts in the deep terrestrial subsurface.</title>
        <authorList>
            <person name="Probst A.J."/>
            <person name="Ladd B."/>
            <person name="Jarett J.K."/>
            <person name="Geller-Mcgrath D.E."/>
            <person name="Sieber C.M."/>
            <person name="Emerson J.B."/>
            <person name="Anantharaman K."/>
            <person name="Thomas B.C."/>
            <person name="Malmstrom R."/>
            <person name="Stieglmeier M."/>
            <person name="Klingl A."/>
            <person name="Woyke T."/>
            <person name="Ryan C.M."/>
            <person name="Banfield J.F."/>
        </authorList>
    </citation>
    <scope>NUCLEOTIDE SEQUENCE [LARGE SCALE GENOMIC DNA]</scope>
    <source>
        <strain evidence="2">CG11_big_fil_rev_8_21_14_0_20_35_14</strain>
    </source>
</reference>
<feature type="transmembrane region" description="Helical" evidence="1">
    <location>
        <begin position="16"/>
        <end position="40"/>
    </location>
</feature>
<organism evidence="2 3">
    <name type="scientific">Candidatus Roizmanbacteria bacterium CG11_big_fil_rev_8_21_14_0_20_35_14</name>
    <dbReference type="NCBI Taxonomy" id="1974855"/>
    <lineage>
        <taxon>Bacteria</taxon>
        <taxon>Candidatus Roizmaniibacteriota</taxon>
    </lineage>
</organism>
<gene>
    <name evidence="2" type="ORF">COV86_03315</name>
</gene>
<evidence type="ECO:0008006" key="4">
    <source>
        <dbReference type="Google" id="ProtNLM"/>
    </source>
</evidence>
<name>A0A2H0KMA3_9BACT</name>
<proteinExistence type="predicted"/>
<keyword evidence="1" id="KW-0472">Membrane</keyword>
<dbReference type="EMBL" id="PCVL01000046">
    <property type="protein sequence ID" value="PIQ72387.1"/>
    <property type="molecule type" value="Genomic_DNA"/>
</dbReference>
<keyword evidence="1" id="KW-1133">Transmembrane helix</keyword>
<keyword evidence="1" id="KW-0812">Transmembrane</keyword>
<sequence>MPVNSLSRKFLEKIKLPFFLICISLSVFLLLYFLNTFFLIKNIKIESIEKSFNGIEELKKRSLIFISENEIKEAIIKKNTGIDKVEVEKKYPRTLILKINLYNPIVNLLTSQGYFYLSSQGEIISKSKTPNTKLPIINYYQKLNFQSYKAGDFLTFKDIKSTLYLIKEVSDLNIVIDNVDMNGVNMILFNIGDKKIIFSSEKDTGLQLYQLQQIVRQFKVEGRQFKEIDLRFDKPVIRF</sequence>
<dbReference type="AlphaFoldDB" id="A0A2H0KMA3"/>